<evidence type="ECO:0000256" key="1">
    <source>
        <dbReference type="ARBA" id="ARBA00009431"/>
    </source>
</evidence>
<dbReference type="Pfam" id="PF00450">
    <property type="entry name" value="Peptidase_S10"/>
    <property type="match status" value="1"/>
</dbReference>
<keyword evidence="5" id="KW-0325">Glycoprotein</keyword>
<dbReference type="Proteomes" id="UP000016933">
    <property type="component" value="Unassembled WGS sequence"/>
</dbReference>
<keyword evidence="8" id="KW-1185">Reference proteome</keyword>
<reference evidence="7 8" key="2">
    <citation type="journal article" date="2012" name="PLoS Pathog.">
        <title>Diverse lifestyles and strategies of plant pathogenesis encoded in the genomes of eighteen Dothideomycetes fungi.</title>
        <authorList>
            <person name="Ohm R.A."/>
            <person name="Feau N."/>
            <person name="Henrissat B."/>
            <person name="Schoch C.L."/>
            <person name="Horwitz B.A."/>
            <person name="Barry K.W."/>
            <person name="Condon B.J."/>
            <person name="Copeland A.C."/>
            <person name="Dhillon B."/>
            <person name="Glaser F."/>
            <person name="Hesse C.N."/>
            <person name="Kosti I."/>
            <person name="LaButti K."/>
            <person name="Lindquist E.A."/>
            <person name="Lucas S."/>
            <person name="Salamov A.A."/>
            <person name="Bradshaw R.E."/>
            <person name="Ciuffetti L."/>
            <person name="Hamelin R.C."/>
            <person name="Kema G.H.J."/>
            <person name="Lawrence C."/>
            <person name="Scott J.A."/>
            <person name="Spatafora J.W."/>
            <person name="Turgeon B.G."/>
            <person name="de Wit P.J.G.M."/>
            <person name="Zhong S."/>
            <person name="Goodwin S.B."/>
            <person name="Grigoriev I.V."/>
        </authorList>
    </citation>
    <scope>NUCLEOTIDE SEQUENCE [LARGE SCALE GENOMIC DNA]</scope>
    <source>
        <strain evidence="8">NZE10 / CBS 128990</strain>
    </source>
</reference>
<keyword evidence="3 6" id="KW-0645">Protease</keyword>
<name>N1PET2_DOTSN</name>
<dbReference type="PANTHER" id="PTHR11802">
    <property type="entry name" value="SERINE PROTEASE FAMILY S10 SERINE CARBOXYPEPTIDASE"/>
    <property type="match status" value="1"/>
</dbReference>
<dbReference type="AlphaFoldDB" id="N1PET2"/>
<accession>N1PET2</accession>
<evidence type="ECO:0000256" key="2">
    <source>
        <dbReference type="ARBA" id="ARBA00022645"/>
    </source>
</evidence>
<evidence type="ECO:0000313" key="8">
    <source>
        <dbReference type="Proteomes" id="UP000016933"/>
    </source>
</evidence>
<dbReference type="SUPFAM" id="SSF53474">
    <property type="entry name" value="alpha/beta-Hydrolases"/>
    <property type="match status" value="1"/>
</dbReference>
<evidence type="ECO:0000256" key="5">
    <source>
        <dbReference type="ARBA" id="ARBA00023180"/>
    </source>
</evidence>
<evidence type="ECO:0000313" key="7">
    <source>
        <dbReference type="EMBL" id="EME41133.1"/>
    </source>
</evidence>
<keyword evidence="4 6" id="KW-0378">Hydrolase</keyword>
<dbReference type="MEROPS" id="S10.014"/>
<evidence type="ECO:0000256" key="3">
    <source>
        <dbReference type="ARBA" id="ARBA00022670"/>
    </source>
</evidence>
<dbReference type="STRING" id="675120.N1PET2"/>
<dbReference type="HOGENOM" id="CLU_008523_12_3_1"/>
<dbReference type="GO" id="GO:0004185">
    <property type="term" value="F:serine-type carboxypeptidase activity"/>
    <property type="evidence" value="ECO:0007669"/>
    <property type="project" value="UniProtKB-UniRule"/>
</dbReference>
<dbReference type="InterPro" id="IPR029058">
    <property type="entry name" value="AB_hydrolase_fold"/>
</dbReference>
<evidence type="ECO:0000256" key="6">
    <source>
        <dbReference type="RuleBase" id="RU361156"/>
    </source>
</evidence>
<evidence type="ECO:0000256" key="4">
    <source>
        <dbReference type="ARBA" id="ARBA00022801"/>
    </source>
</evidence>
<proteinExistence type="inferred from homology"/>
<dbReference type="PROSITE" id="PS00131">
    <property type="entry name" value="CARBOXYPEPT_SER_SER"/>
    <property type="match status" value="1"/>
</dbReference>
<dbReference type="EC" id="3.4.16.-" evidence="6"/>
<reference evidence="8" key="1">
    <citation type="journal article" date="2012" name="PLoS Genet.">
        <title>The genomes of the fungal plant pathogens Cladosporium fulvum and Dothistroma septosporum reveal adaptation to different hosts and lifestyles but also signatures of common ancestry.</title>
        <authorList>
            <person name="de Wit P.J.G.M."/>
            <person name="van der Burgt A."/>
            <person name="Oekmen B."/>
            <person name="Stergiopoulos I."/>
            <person name="Abd-Elsalam K.A."/>
            <person name="Aerts A.L."/>
            <person name="Bahkali A.H."/>
            <person name="Beenen H.G."/>
            <person name="Chettri P."/>
            <person name="Cox M.P."/>
            <person name="Datema E."/>
            <person name="de Vries R.P."/>
            <person name="Dhillon B."/>
            <person name="Ganley A.R."/>
            <person name="Griffiths S.A."/>
            <person name="Guo Y."/>
            <person name="Hamelin R.C."/>
            <person name="Henrissat B."/>
            <person name="Kabir M.S."/>
            <person name="Jashni M.K."/>
            <person name="Kema G."/>
            <person name="Klaubauf S."/>
            <person name="Lapidus A."/>
            <person name="Levasseur A."/>
            <person name="Lindquist E."/>
            <person name="Mehrabi R."/>
            <person name="Ohm R.A."/>
            <person name="Owen T.J."/>
            <person name="Salamov A."/>
            <person name="Schwelm A."/>
            <person name="Schijlen E."/>
            <person name="Sun H."/>
            <person name="van den Burg H.A."/>
            <person name="van Ham R.C.H.J."/>
            <person name="Zhang S."/>
            <person name="Goodwin S.B."/>
            <person name="Grigoriev I.V."/>
            <person name="Collemare J."/>
            <person name="Bradshaw R.E."/>
        </authorList>
    </citation>
    <scope>NUCLEOTIDE SEQUENCE [LARGE SCALE GENOMIC DNA]</scope>
    <source>
        <strain evidence="8">NZE10 / CBS 128990</strain>
    </source>
</reference>
<dbReference type="GO" id="GO:0006508">
    <property type="term" value="P:proteolysis"/>
    <property type="evidence" value="ECO:0007669"/>
    <property type="project" value="UniProtKB-KW"/>
</dbReference>
<comment type="similarity">
    <text evidence="1 6">Belongs to the peptidase S10 family.</text>
</comment>
<dbReference type="EMBL" id="KB446542">
    <property type="protein sequence ID" value="EME41133.1"/>
    <property type="molecule type" value="Genomic_DNA"/>
</dbReference>
<feature type="non-terminal residue" evidence="7">
    <location>
        <position position="454"/>
    </location>
</feature>
<dbReference type="OMA" id="DWRNLTN"/>
<dbReference type="PRINTS" id="PR00724">
    <property type="entry name" value="CRBOXYPTASEC"/>
</dbReference>
<dbReference type="InterPro" id="IPR001563">
    <property type="entry name" value="Peptidase_S10"/>
</dbReference>
<dbReference type="InterPro" id="IPR018202">
    <property type="entry name" value="Ser_caboxypep_ser_AS"/>
</dbReference>
<sequence>MGSRLLPISDDPHETRELFFWFWPSLNQSCPKEIAIWFNGGPGCSSLLGFIDENGPFMWQDGTAAPTRNSYDWRNLTNVMWVEQPVGVGFTQGKPNVTSEEESSKQFVGFYKNFAELFNVKGFEIFLTGESYAGYYLPYIANEFIDQNHSDYPLTAVHINDPVIGDSTAQQGLTAVPFAQYWSNLLWLNDTTMANMSRRHEECGYKDILEKYLTFPALQEPFPVLKEPEFGDPCDTLDYIYAAASYINPCFNIYRISDICPILSTILDSSSGGFDVDSNKTYFNRTDVQEALHVKVGTAWESCSTDAVFPDARNQSDPDNVDLSAPPAQNGVLQRVIEHTNRVIIGSGNLDALLNTNGTLITIQNMTWNGWQGFDKYPDRDFISPFHLDTSTSTSGIGIVGKWGSERGLTFYQIQLAGHMVPGDALGPSFRVMELLLGRIGDLGEHTPFTTDRG</sequence>
<gene>
    <name evidence="7" type="ORF">DOTSEDRAFT_155813</name>
</gene>
<protein>
    <recommendedName>
        <fullName evidence="6">Carboxypeptidase</fullName>
        <ecNumber evidence="6">3.4.16.-</ecNumber>
    </recommendedName>
</protein>
<organism evidence="7 8">
    <name type="scientific">Dothistroma septosporum (strain NZE10 / CBS 128990)</name>
    <name type="common">Red band needle blight fungus</name>
    <name type="synonym">Mycosphaerella pini</name>
    <dbReference type="NCBI Taxonomy" id="675120"/>
    <lineage>
        <taxon>Eukaryota</taxon>
        <taxon>Fungi</taxon>
        <taxon>Dikarya</taxon>
        <taxon>Ascomycota</taxon>
        <taxon>Pezizomycotina</taxon>
        <taxon>Dothideomycetes</taxon>
        <taxon>Dothideomycetidae</taxon>
        <taxon>Mycosphaerellales</taxon>
        <taxon>Mycosphaerellaceae</taxon>
        <taxon>Dothistroma</taxon>
    </lineage>
</organism>
<dbReference type="Gene3D" id="3.40.50.1820">
    <property type="entry name" value="alpha/beta hydrolase"/>
    <property type="match status" value="1"/>
</dbReference>
<dbReference type="PANTHER" id="PTHR11802:SF479">
    <property type="entry name" value="CARBOXYPEPTIDASE"/>
    <property type="match status" value="1"/>
</dbReference>
<dbReference type="OrthoDB" id="443318at2759"/>
<dbReference type="eggNOG" id="KOG1282">
    <property type="taxonomic scope" value="Eukaryota"/>
</dbReference>
<keyword evidence="2 6" id="KW-0121">Carboxypeptidase</keyword>